<dbReference type="KEGG" id="led:BBK82_44965"/>
<dbReference type="EMBL" id="CP016793">
    <property type="protein sequence ID" value="ANZ42027.1"/>
    <property type="molecule type" value="Genomic_DNA"/>
</dbReference>
<dbReference type="AlphaFoldDB" id="A0A1B2HWE6"/>
<keyword evidence="4" id="KW-1185">Reference proteome</keyword>
<protein>
    <submittedName>
        <fullName evidence="3">Molecular chaperone DnaJ</fullName>
    </submittedName>
</protein>
<accession>A0A1B2HWE6</accession>
<dbReference type="Proteomes" id="UP000093053">
    <property type="component" value="Chromosome"/>
</dbReference>
<dbReference type="RefSeq" id="WP_065920361.1">
    <property type="nucleotide sequence ID" value="NZ_CP016793.1"/>
</dbReference>
<gene>
    <name evidence="3" type="ORF">BBK82_44965</name>
</gene>
<feature type="region of interest" description="Disordered" evidence="1">
    <location>
        <begin position="22"/>
        <end position="42"/>
    </location>
</feature>
<evidence type="ECO:0000313" key="3">
    <source>
        <dbReference type="EMBL" id="ANZ42027.1"/>
    </source>
</evidence>
<evidence type="ECO:0000256" key="1">
    <source>
        <dbReference type="SAM" id="MobiDB-lite"/>
    </source>
</evidence>
<dbReference type="STRING" id="1586287.BBK82_44965"/>
<sequence length="140" mass="15649">MTQRKPHGMDFESWIDRQIREAQERGEFDDLPSAGKPLPGAGQALEEDWWIKKKVREEEGATGLPPSLLLRKEAESAKARALAAPTDEDARAIIEAINARILDALRKPLSGPPLNLMPFNVEELVRERKGSPPTSWLSSR</sequence>
<evidence type="ECO:0000259" key="2">
    <source>
        <dbReference type="Pfam" id="PF09350"/>
    </source>
</evidence>
<organism evidence="3 4">
    <name type="scientific">Lentzea guizhouensis</name>
    <dbReference type="NCBI Taxonomy" id="1586287"/>
    <lineage>
        <taxon>Bacteria</taxon>
        <taxon>Bacillati</taxon>
        <taxon>Actinomycetota</taxon>
        <taxon>Actinomycetes</taxon>
        <taxon>Pseudonocardiales</taxon>
        <taxon>Pseudonocardiaceae</taxon>
        <taxon>Lentzea</taxon>
    </lineage>
</organism>
<proteinExistence type="predicted"/>
<feature type="domain" description="DnaJ homologue subfamily C member 28 conserved" evidence="2">
    <location>
        <begin position="14"/>
        <end position="80"/>
    </location>
</feature>
<name>A0A1B2HWE6_9PSEU</name>
<reference evidence="3 4" key="1">
    <citation type="submission" date="2016-07" db="EMBL/GenBank/DDBJ databases">
        <title>Complete genome sequence of the Lentzea guizhouensis DHS C013.</title>
        <authorList>
            <person name="Cao C."/>
        </authorList>
    </citation>
    <scope>NUCLEOTIDE SEQUENCE [LARGE SCALE GENOMIC DNA]</scope>
    <source>
        <strain evidence="3 4">DHS C013</strain>
    </source>
</reference>
<dbReference type="InterPro" id="IPR018961">
    <property type="entry name" value="DnaJ_homolog_subfam-C_membr-28"/>
</dbReference>
<dbReference type="Pfam" id="PF09350">
    <property type="entry name" value="DJC28_CD"/>
    <property type="match status" value="1"/>
</dbReference>
<dbReference type="OrthoDB" id="3395286at2"/>
<evidence type="ECO:0000313" key="4">
    <source>
        <dbReference type="Proteomes" id="UP000093053"/>
    </source>
</evidence>